<keyword evidence="1" id="KW-0001">2Fe-2S</keyword>
<protein>
    <submittedName>
        <fullName evidence="8">FAD-dependent oxidoreductase</fullName>
    </submittedName>
</protein>
<dbReference type="InterPro" id="IPR005805">
    <property type="entry name" value="Rieske_Fe-S_prot_C"/>
</dbReference>
<dbReference type="SUPFAM" id="SSF51905">
    <property type="entry name" value="FAD/NAD(P)-binding domain"/>
    <property type="match status" value="1"/>
</dbReference>
<evidence type="ECO:0000256" key="2">
    <source>
        <dbReference type="ARBA" id="ARBA00022723"/>
    </source>
</evidence>
<evidence type="ECO:0000256" key="5">
    <source>
        <dbReference type="ARBA" id="ARBA00023157"/>
    </source>
</evidence>
<dbReference type="InterPro" id="IPR017941">
    <property type="entry name" value="Rieske_2Fe-2S"/>
</dbReference>
<dbReference type="Pfam" id="PF00355">
    <property type="entry name" value="Rieske"/>
    <property type="match status" value="1"/>
</dbReference>
<dbReference type="Gene3D" id="3.50.50.60">
    <property type="entry name" value="FAD/NAD(P)-binding domain"/>
    <property type="match status" value="1"/>
</dbReference>
<dbReference type="Gene3D" id="2.102.10.10">
    <property type="entry name" value="Rieske [2Fe-2S] iron-sulphur domain"/>
    <property type="match status" value="1"/>
</dbReference>
<dbReference type="Pfam" id="PF01266">
    <property type="entry name" value="DAO"/>
    <property type="match status" value="1"/>
</dbReference>
<dbReference type="SUPFAM" id="SSF50022">
    <property type="entry name" value="ISP domain"/>
    <property type="match status" value="1"/>
</dbReference>
<keyword evidence="4" id="KW-0411">Iron-sulfur</keyword>
<dbReference type="PANTHER" id="PTHR13847">
    <property type="entry name" value="SARCOSINE DEHYDROGENASE-RELATED"/>
    <property type="match status" value="1"/>
</dbReference>
<dbReference type="InterPro" id="IPR036188">
    <property type="entry name" value="FAD/NAD-bd_sf"/>
</dbReference>
<dbReference type="InterPro" id="IPR036922">
    <property type="entry name" value="Rieske_2Fe-2S_sf"/>
</dbReference>
<evidence type="ECO:0000256" key="6">
    <source>
        <dbReference type="SAM" id="MobiDB-lite"/>
    </source>
</evidence>
<feature type="domain" description="Rieske" evidence="7">
    <location>
        <begin position="413"/>
        <end position="500"/>
    </location>
</feature>
<evidence type="ECO:0000256" key="3">
    <source>
        <dbReference type="ARBA" id="ARBA00023004"/>
    </source>
</evidence>
<dbReference type="Gene3D" id="3.30.9.10">
    <property type="entry name" value="D-Amino Acid Oxidase, subunit A, domain 2"/>
    <property type="match status" value="1"/>
</dbReference>
<dbReference type="EMBL" id="JADEYR010000005">
    <property type="protein sequence ID" value="MBE9403890.1"/>
    <property type="molecule type" value="Genomic_DNA"/>
</dbReference>
<proteinExistence type="predicted"/>
<evidence type="ECO:0000313" key="9">
    <source>
        <dbReference type="Proteomes" id="UP000644727"/>
    </source>
</evidence>
<accession>A0ABR9W386</accession>
<comment type="caution">
    <text evidence="8">The sequence shown here is derived from an EMBL/GenBank/DDBJ whole genome shotgun (WGS) entry which is preliminary data.</text>
</comment>
<keyword evidence="9" id="KW-1185">Reference proteome</keyword>
<evidence type="ECO:0000256" key="1">
    <source>
        <dbReference type="ARBA" id="ARBA00022714"/>
    </source>
</evidence>
<gene>
    <name evidence="8" type="ORF">IOE58_06705</name>
</gene>
<sequence length="500" mass="52487">MRSLWLDSHDPHRIRTAELPADPSFDVVVVGAGLTGLATALMLAHQGLQVAVLEARSVGALATGNTTAKLSLLQGTVLSQIRSQHGPGVTRAYVEASRDGQSWLLDFCRAHDVPVQYRPATTYATTKSGLSSVHSELEAAQEAGLDARFEGGLELPFEVAGAAVLEDQAQFDPMDVLSALAAEFVQLGGTLVEGVRVTSVPRRGPFTLETTAGQVRAGKLVLATGVPFTERGGYSVRMQARRSYALTFEVGDGFRPHGMHISADDPVRTLRSVPHDGRELLLVGGNDHVTGRTSSPAQQVLDLERWTEQHVPGARRTHAWAAQDYHPAGHLPLIGPLPGSDSTAYVGTGYSKWGMTGAVAAALAISGLEAGQAPAWLEPLDGARPGVKSLGTGAARNASVGAHMASGWARGELRELPEVEPADGSGIVGRSGGRPVAQSTIDGVTCRVSGICTHLGGVLAWNDAEKSWDCPLHGSRFAPDGQILEGPATRPLAPVDDEPA</sequence>
<keyword evidence="2" id="KW-0479">Metal-binding</keyword>
<evidence type="ECO:0000313" key="8">
    <source>
        <dbReference type="EMBL" id="MBE9403890.1"/>
    </source>
</evidence>
<keyword evidence="3" id="KW-0408">Iron</keyword>
<evidence type="ECO:0000256" key="4">
    <source>
        <dbReference type="ARBA" id="ARBA00023014"/>
    </source>
</evidence>
<feature type="region of interest" description="Disordered" evidence="6">
    <location>
        <begin position="481"/>
        <end position="500"/>
    </location>
</feature>
<dbReference type="PRINTS" id="PR00162">
    <property type="entry name" value="RIESKE"/>
</dbReference>
<keyword evidence="5" id="KW-1015">Disulfide bond</keyword>
<dbReference type="PROSITE" id="PS51296">
    <property type="entry name" value="RIESKE"/>
    <property type="match status" value="1"/>
</dbReference>
<evidence type="ECO:0000259" key="7">
    <source>
        <dbReference type="PROSITE" id="PS51296"/>
    </source>
</evidence>
<name>A0ABR9W386_9MICO</name>
<dbReference type="Proteomes" id="UP000644727">
    <property type="component" value="Unassembled WGS sequence"/>
</dbReference>
<organism evidence="8 9">
    <name type="scientific">Brachybacterium epidermidis</name>
    <dbReference type="NCBI Taxonomy" id="2781983"/>
    <lineage>
        <taxon>Bacteria</taxon>
        <taxon>Bacillati</taxon>
        <taxon>Actinomycetota</taxon>
        <taxon>Actinomycetes</taxon>
        <taxon>Micrococcales</taxon>
        <taxon>Dermabacteraceae</taxon>
        <taxon>Brachybacterium</taxon>
    </lineage>
</organism>
<dbReference type="PANTHER" id="PTHR13847:SF274">
    <property type="entry name" value="RIESKE 2FE-2S IRON-SULFUR PROTEIN YHFW-RELATED"/>
    <property type="match status" value="1"/>
</dbReference>
<dbReference type="InterPro" id="IPR006076">
    <property type="entry name" value="FAD-dep_OxRdtase"/>
</dbReference>
<reference evidence="8 9" key="1">
    <citation type="submission" date="2020-10" db="EMBL/GenBank/DDBJ databases">
        <title>Draft genome and description of Brachybacterium epidermidis sp nov.</title>
        <authorList>
            <person name="Boxberger M."/>
            <person name="La Scola B."/>
        </authorList>
    </citation>
    <scope>NUCLEOTIDE SEQUENCE [LARGE SCALE GENOMIC DNA]</scope>
    <source>
        <strain evidence="8 9">Marseille-Q2903</strain>
    </source>
</reference>